<dbReference type="AlphaFoldDB" id="A0A835RNG5"/>
<gene>
    <name evidence="2" type="ORF">HPP92_004828</name>
</gene>
<evidence type="ECO:0000259" key="1">
    <source>
        <dbReference type="PROSITE" id="PS51140"/>
    </source>
</evidence>
<organism evidence="2 3">
    <name type="scientific">Vanilla planifolia</name>
    <name type="common">Vanilla</name>
    <dbReference type="NCBI Taxonomy" id="51239"/>
    <lineage>
        <taxon>Eukaryota</taxon>
        <taxon>Viridiplantae</taxon>
        <taxon>Streptophyta</taxon>
        <taxon>Embryophyta</taxon>
        <taxon>Tracheophyta</taxon>
        <taxon>Spermatophyta</taxon>
        <taxon>Magnoliopsida</taxon>
        <taxon>Liliopsida</taxon>
        <taxon>Asparagales</taxon>
        <taxon>Orchidaceae</taxon>
        <taxon>Vanilloideae</taxon>
        <taxon>Vanilleae</taxon>
        <taxon>Vanilla</taxon>
    </lineage>
</organism>
<dbReference type="EMBL" id="JADCNL010000002">
    <property type="protein sequence ID" value="KAG0491430.1"/>
    <property type="molecule type" value="Genomic_DNA"/>
</dbReference>
<accession>A0A835RNG5</accession>
<dbReference type="Pfam" id="PF02845">
    <property type="entry name" value="CUE"/>
    <property type="match status" value="1"/>
</dbReference>
<dbReference type="InterPro" id="IPR003892">
    <property type="entry name" value="CUE"/>
</dbReference>
<feature type="domain" description="CUE" evidence="1">
    <location>
        <begin position="98"/>
        <end position="144"/>
    </location>
</feature>
<proteinExistence type="predicted"/>
<evidence type="ECO:0000313" key="3">
    <source>
        <dbReference type="Proteomes" id="UP000636800"/>
    </source>
</evidence>
<name>A0A835RNG5_VANPL</name>
<dbReference type="SUPFAM" id="SSF46934">
    <property type="entry name" value="UBA-like"/>
    <property type="match status" value="1"/>
</dbReference>
<sequence length="155" mass="17092">MERQLRLNPNARPFVPLAPYFAEVEHGDEHNHPAENNFHGGKLDVSDDNKDVTDILNSQKVLVSDVSSTKFNVDNGTFPDEISLIEKLSIKDEVDASEPNSILKFLADFFPDVSIEYLTAILNASDGDLDTTMEVMLSQECGDDIPEALGTPKKG</sequence>
<dbReference type="Proteomes" id="UP000636800">
    <property type="component" value="Chromosome 2"/>
</dbReference>
<reference evidence="2 3" key="1">
    <citation type="journal article" date="2020" name="Nat. Food">
        <title>A phased Vanilla planifolia genome enables genetic improvement of flavour and production.</title>
        <authorList>
            <person name="Hasing T."/>
            <person name="Tang H."/>
            <person name="Brym M."/>
            <person name="Khazi F."/>
            <person name="Huang T."/>
            <person name="Chambers A.H."/>
        </authorList>
    </citation>
    <scope>NUCLEOTIDE SEQUENCE [LARGE SCALE GENOMIC DNA]</scope>
    <source>
        <tissue evidence="2">Leaf</tissue>
    </source>
</reference>
<dbReference type="InterPro" id="IPR009060">
    <property type="entry name" value="UBA-like_sf"/>
</dbReference>
<comment type="caution">
    <text evidence="2">The sequence shown here is derived from an EMBL/GenBank/DDBJ whole genome shotgun (WGS) entry which is preliminary data.</text>
</comment>
<dbReference type="OrthoDB" id="4062651at2759"/>
<dbReference type="GO" id="GO:0043130">
    <property type="term" value="F:ubiquitin binding"/>
    <property type="evidence" value="ECO:0007669"/>
    <property type="project" value="InterPro"/>
</dbReference>
<evidence type="ECO:0000313" key="2">
    <source>
        <dbReference type="EMBL" id="KAG0491430.1"/>
    </source>
</evidence>
<dbReference type="PROSITE" id="PS51140">
    <property type="entry name" value="CUE"/>
    <property type="match status" value="1"/>
</dbReference>
<protein>
    <recommendedName>
        <fullName evidence="1">CUE domain-containing protein</fullName>
    </recommendedName>
</protein>
<keyword evidence="3" id="KW-1185">Reference proteome</keyword>